<organism evidence="1 2">
    <name type="scientific">Paramecium primaurelia</name>
    <dbReference type="NCBI Taxonomy" id="5886"/>
    <lineage>
        <taxon>Eukaryota</taxon>
        <taxon>Sar</taxon>
        <taxon>Alveolata</taxon>
        <taxon>Ciliophora</taxon>
        <taxon>Intramacronucleata</taxon>
        <taxon>Oligohymenophorea</taxon>
        <taxon>Peniculida</taxon>
        <taxon>Parameciidae</taxon>
        <taxon>Paramecium</taxon>
    </lineage>
</organism>
<sequence>MKNILNSFSPFINRNSNIRNENIEFKKQLFRFEPLNINTQLINQIRIKVERTLSPISNQNKHALFLTKINVQKKALKKIKLKQNIDYKVLQELDFNAKLQFLQPLVHPSTNKSHKQDNNQSKRQQCKDILQFCNSQIETERKIQSKIHIRLPKIHKSIDINQSRSSLNSWTMNSSSSLFQINK</sequence>
<evidence type="ECO:0000313" key="2">
    <source>
        <dbReference type="Proteomes" id="UP000688137"/>
    </source>
</evidence>
<proteinExistence type="predicted"/>
<protein>
    <submittedName>
        <fullName evidence="1">Uncharacterized protein</fullName>
    </submittedName>
</protein>
<dbReference type="Proteomes" id="UP000688137">
    <property type="component" value="Unassembled WGS sequence"/>
</dbReference>
<keyword evidence="2" id="KW-1185">Reference proteome</keyword>
<gene>
    <name evidence="1" type="ORF">PPRIM_AZ9-3.1.T0090470</name>
</gene>
<comment type="caution">
    <text evidence="1">The sequence shown here is derived from an EMBL/GenBank/DDBJ whole genome shotgun (WGS) entry which is preliminary data.</text>
</comment>
<accession>A0A8S1JXX6</accession>
<dbReference type="EMBL" id="CAJJDM010000006">
    <property type="protein sequence ID" value="CAD8045540.1"/>
    <property type="molecule type" value="Genomic_DNA"/>
</dbReference>
<reference evidence="1" key="1">
    <citation type="submission" date="2021-01" db="EMBL/GenBank/DDBJ databases">
        <authorList>
            <consortium name="Genoscope - CEA"/>
            <person name="William W."/>
        </authorList>
    </citation>
    <scope>NUCLEOTIDE SEQUENCE</scope>
</reference>
<evidence type="ECO:0000313" key="1">
    <source>
        <dbReference type="EMBL" id="CAD8045540.1"/>
    </source>
</evidence>
<dbReference type="AlphaFoldDB" id="A0A8S1JXX6"/>
<name>A0A8S1JXX6_PARPR</name>
<dbReference type="OMA" id="NSWTMNS"/>